<name>A0A562IT72_9ACTN</name>
<protein>
    <submittedName>
        <fullName evidence="5">Uncharacterized protein YlxW (UPF0749 family)</fullName>
    </submittedName>
</protein>
<feature type="compositionally biased region" description="Gly residues" evidence="3">
    <location>
        <begin position="56"/>
        <end position="66"/>
    </location>
</feature>
<comment type="similarity">
    <text evidence="1">Belongs to the UPF0749 family.</text>
</comment>
<proteinExistence type="inferred from homology"/>
<keyword evidence="4" id="KW-1133">Transmembrane helix</keyword>
<keyword evidence="6" id="KW-1185">Reference proteome</keyword>
<dbReference type="PANTHER" id="PTHR37313">
    <property type="entry name" value="UPF0749 PROTEIN RV1825"/>
    <property type="match status" value="1"/>
</dbReference>
<accession>A0A562IT72</accession>
<dbReference type="EMBL" id="VLKF01000001">
    <property type="protein sequence ID" value="TWH73754.1"/>
    <property type="molecule type" value="Genomic_DNA"/>
</dbReference>
<dbReference type="GO" id="GO:0005886">
    <property type="term" value="C:plasma membrane"/>
    <property type="evidence" value="ECO:0007669"/>
    <property type="project" value="TreeGrafter"/>
</dbReference>
<comment type="caution">
    <text evidence="5">The sequence shown here is derived from an EMBL/GenBank/DDBJ whole genome shotgun (WGS) entry which is preliminary data.</text>
</comment>
<feature type="coiled-coil region" evidence="2">
    <location>
        <begin position="135"/>
        <end position="169"/>
    </location>
</feature>
<reference evidence="5 6" key="1">
    <citation type="submission" date="2019-07" db="EMBL/GenBank/DDBJ databases">
        <title>R&amp;d 2014.</title>
        <authorList>
            <person name="Klenk H.-P."/>
        </authorList>
    </citation>
    <scope>NUCLEOTIDE SEQUENCE [LARGE SCALE GENOMIC DNA]</scope>
    <source>
        <strain evidence="5 6">DSM 45764</strain>
    </source>
</reference>
<keyword evidence="4" id="KW-0472">Membrane</keyword>
<evidence type="ECO:0000256" key="1">
    <source>
        <dbReference type="ARBA" id="ARBA00009108"/>
    </source>
</evidence>
<dbReference type="AlphaFoldDB" id="A0A562IT72"/>
<sequence length="301" mass="30999">MSAGEPTGPSHDAGPEQTAPADEAGAVRVDPAANRSAPGQTDPDRSPPAGEPAGSEPGGDVTGGDETGPVSPAGPERARQRRRRRLVLSVVTGALALALGLGMTLQIRISNTDDPLSTTTEEDLVTILNDIDANEDLLRQQLAETRRTVDELTSDRSEADSALEQAVERSQAVDVLTGAVPVRGPGIRLSIVDPEEEVDAALLLEAVQELRGAGAEAIQVNGVRVVVSTALVDGADGVRVDGELVTGPYTVLAIGPGEEMIRLLSVPGGVLSDVARADGTARVVEQDDVAIDALVGDPLDD</sequence>
<organism evidence="5 6">
    <name type="scientific">Modestobacter roseus</name>
    <dbReference type="NCBI Taxonomy" id="1181884"/>
    <lineage>
        <taxon>Bacteria</taxon>
        <taxon>Bacillati</taxon>
        <taxon>Actinomycetota</taxon>
        <taxon>Actinomycetes</taxon>
        <taxon>Geodermatophilales</taxon>
        <taxon>Geodermatophilaceae</taxon>
        <taxon>Modestobacter</taxon>
    </lineage>
</organism>
<evidence type="ECO:0000313" key="6">
    <source>
        <dbReference type="Proteomes" id="UP000321490"/>
    </source>
</evidence>
<keyword evidence="2" id="KW-0175">Coiled coil</keyword>
<dbReference type="Pfam" id="PF05949">
    <property type="entry name" value="DUF881"/>
    <property type="match status" value="1"/>
</dbReference>
<evidence type="ECO:0000256" key="2">
    <source>
        <dbReference type="SAM" id="Coils"/>
    </source>
</evidence>
<dbReference type="PANTHER" id="PTHR37313:SF2">
    <property type="entry name" value="UPF0749 PROTEIN YLXX"/>
    <property type="match status" value="1"/>
</dbReference>
<dbReference type="Gene3D" id="3.30.70.1880">
    <property type="entry name" value="Protein of unknown function DUF881"/>
    <property type="match status" value="1"/>
</dbReference>
<dbReference type="OrthoDB" id="3211287at2"/>
<dbReference type="RefSeq" id="WP_153357647.1">
    <property type="nucleotide sequence ID" value="NZ_JABGDC010000027.1"/>
</dbReference>
<feature type="region of interest" description="Disordered" evidence="3">
    <location>
        <begin position="1"/>
        <end position="82"/>
    </location>
</feature>
<dbReference type="Proteomes" id="UP000321490">
    <property type="component" value="Unassembled WGS sequence"/>
</dbReference>
<evidence type="ECO:0000256" key="4">
    <source>
        <dbReference type="SAM" id="Phobius"/>
    </source>
</evidence>
<feature type="transmembrane region" description="Helical" evidence="4">
    <location>
        <begin position="86"/>
        <end position="107"/>
    </location>
</feature>
<dbReference type="InterPro" id="IPR010273">
    <property type="entry name" value="DUF881"/>
</dbReference>
<gene>
    <name evidence="5" type="ORF">JD78_02278</name>
</gene>
<evidence type="ECO:0000256" key="3">
    <source>
        <dbReference type="SAM" id="MobiDB-lite"/>
    </source>
</evidence>
<keyword evidence="4" id="KW-0812">Transmembrane</keyword>
<evidence type="ECO:0000313" key="5">
    <source>
        <dbReference type="EMBL" id="TWH73754.1"/>
    </source>
</evidence>